<dbReference type="OrthoDB" id="76862at2759"/>
<evidence type="ECO:0000313" key="7">
    <source>
        <dbReference type="EMBL" id="KAG2182207.1"/>
    </source>
</evidence>
<comment type="caution">
    <text evidence="7">The sequence shown here is derived from an EMBL/GenBank/DDBJ whole genome shotgun (WGS) entry which is preliminary data.</text>
</comment>
<reference evidence="7" key="1">
    <citation type="submission" date="2020-12" db="EMBL/GenBank/DDBJ databases">
        <title>Metabolic potential, ecology and presence of endohyphal bacteria is reflected in genomic diversity of Mucoromycotina.</title>
        <authorList>
            <person name="Muszewska A."/>
            <person name="Okrasinska A."/>
            <person name="Steczkiewicz K."/>
            <person name="Drgas O."/>
            <person name="Orlowska M."/>
            <person name="Perlinska-Lenart U."/>
            <person name="Aleksandrzak-Piekarczyk T."/>
            <person name="Szatraj K."/>
            <person name="Zielenkiewicz U."/>
            <person name="Pilsyk S."/>
            <person name="Malc E."/>
            <person name="Mieczkowski P."/>
            <person name="Kruszewska J.S."/>
            <person name="Biernat P."/>
            <person name="Pawlowska J."/>
        </authorList>
    </citation>
    <scope>NUCLEOTIDE SEQUENCE</scope>
    <source>
        <strain evidence="7">WA0000067209</strain>
    </source>
</reference>
<proteinExistence type="inferred from homology"/>
<dbReference type="GO" id="GO:0005085">
    <property type="term" value="F:guanyl-nucleotide exchange factor activity"/>
    <property type="evidence" value="ECO:0007669"/>
    <property type="project" value="TreeGrafter"/>
</dbReference>
<evidence type="ECO:0000256" key="2">
    <source>
        <dbReference type="ARBA" id="ARBA00004496"/>
    </source>
</evidence>
<dbReference type="Gene3D" id="3.30.450.30">
    <property type="entry name" value="Dynein light chain 2a, cytoplasmic"/>
    <property type="match status" value="1"/>
</dbReference>
<keyword evidence="4" id="KW-0963">Cytoplasm</keyword>
<dbReference type="GO" id="GO:1904263">
    <property type="term" value="P:positive regulation of TORC1 signaling"/>
    <property type="evidence" value="ECO:0007669"/>
    <property type="project" value="TreeGrafter"/>
</dbReference>
<dbReference type="PANTHER" id="PTHR13342">
    <property type="entry name" value="RAGULATOR COMPLEX PROTEIN LAMTOR5"/>
    <property type="match status" value="1"/>
</dbReference>
<protein>
    <recommendedName>
        <fullName evidence="6">Late endosomal/lysosomal adaptor and MAPK and MTOR activator 5</fullName>
    </recommendedName>
</protein>
<sequence length="95" mass="10091">MLFICGTDNKLEFRSDQEGVKGVLLVDESGLCLGARGIAKSAGAGFIASIAHSAKSLGDVSEIEDKSQYPTVSIELDNLKIIVRNEGSFTIAVFQ</sequence>
<dbReference type="PANTHER" id="PTHR13342:SF2">
    <property type="entry name" value="RAGULATOR COMPLEX PROTEIN LAMTOR5"/>
    <property type="match status" value="1"/>
</dbReference>
<dbReference type="Proteomes" id="UP000654370">
    <property type="component" value="Unassembled WGS sequence"/>
</dbReference>
<name>A0A8H7PXQ1_MORIS</name>
<evidence type="ECO:0000313" key="8">
    <source>
        <dbReference type="Proteomes" id="UP000654370"/>
    </source>
</evidence>
<evidence type="ECO:0000256" key="1">
    <source>
        <dbReference type="ARBA" id="ARBA00004371"/>
    </source>
</evidence>
<keyword evidence="8" id="KW-1185">Reference proteome</keyword>
<dbReference type="AlphaFoldDB" id="A0A8H7PXQ1"/>
<organism evidence="7 8">
    <name type="scientific">Mortierella isabellina</name>
    <name type="common">Filamentous fungus</name>
    <name type="synonym">Umbelopsis isabellina</name>
    <dbReference type="NCBI Taxonomy" id="91625"/>
    <lineage>
        <taxon>Eukaryota</taxon>
        <taxon>Fungi</taxon>
        <taxon>Fungi incertae sedis</taxon>
        <taxon>Mucoromycota</taxon>
        <taxon>Mucoromycotina</taxon>
        <taxon>Umbelopsidomycetes</taxon>
        <taxon>Umbelopsidales</taxon>
        <taxon>Umbelopsidaceae</taxon>
        <taxon>Umbelopsis</taxon>
    </lineage>
</organism>
<comment type="subcellular location">
    <subcellularLocation>
        <location evidence="2">Cytoplasm</location>
    </subcellularLocation>
    <subcellularLocation>
        <location evidence="1">Lysosome</location>
    </subcellularLocation>
</comment>
<keyword evidence="5" id="KW-0458">Lysosome</keyword>
<gene>
    <name evidence="7" type="ORF">INT43_007134</name>
</gene>
<comment type="similarity">
    <text evidence="3">Belongs to the LAMTOR5 family.</text>
</comment>
<evidence type="ECO:0000256" key="6">
    <source>
        <dbReference type="ARBA" id="ARBA00032692"/>
    </source>
</evidence>
<evidence type="ECO:0000256" key="5">
    <source>
        <dbReference type="ARBA" id="ARBA00023228"/>
    </source>
</evidence>
<dbReference type="GO" id="GO:0043066">
    <property type="term" value="P:negative regulation of apoptotic process"/>
    <property type="evidence" value="ECO:0007669"/>
    <property type="project" value="InterPro"/>
</dbReference>
<dbReference type="Pfam" id="PF16672">
    <property type="entry name" value="LAMTOR5"/>
    <property type="match status" value="1"/>
</dbReference>
<evidence type="ECO:0000256" key="4">
    <source>
        <dbReference type="ARBA" id="ARBA00022490"/>
    </source>
</evidence>
<dbReference type="InterPro" id="IPR024135">
    <property type="entry name" value="LAMTOR5"/>
</dbReference>
<dbReference type="EMBL" id="JAEPQZ010000004">
    <property type="protein sequence ID" value="KAG2182207.1"/>
    <property type="molecule type" value="Genomic_DNA"/>
</dbReference>
<accession>A0A8H7PXQ1</accession>
<dbReference type="GO" id="GO:0071986">
    <property type="term" value="C:Ragulator complex"/>
    <property type="evidence" value="ECO:0007669"/>
    <property type="project" value="InterPro"/>
</dbReference>
<evidence type="ECO:0000256" key="3">
    <source>
        <dbReference type="ARBA" id="ARBA00007795"/>
    </source>
</evidence>
<dbReference type="GO" id="GO:0071230">
    <property type="term" value="P:cellular response to amino acid stimulus"/>
    <property type="evidence" value="ECO:0007669"/>
    <property type="project" value="TreeGrafter"/>
</dbReference>